<dbReference type="EMBL" id="CP009498">
    <property type="protein sequence ID" value="AKL97503.1"/>
    <property type="molecule type" value="Genomic_DNA"/>
</dbReference>
<evidence type="ECO:0000256" key="1">
    <source>
        <dbReference type="ARBA" id="ARBA00004196"/>
    </source>
</evidence>
<dbReference type="InterPro" id="IPR006626">
    <property type="entry name" value="PbH1"/>
</dbReference>
<dbReference type="SMART" id="SM00710">
    <property type="entry name" value="PbH1"/>
    <property type="match status" value="8"/>
</dbReference>
<evidence type="ECO:0000313" key="10">
    <source>
        <dbReference type="EMBL" id="AKL97899.1"/>
    </source>
</evidence>
<feature type="domain" description="Autotransporter" evidence="8">
    <location>
        <begin position="786"/>
        <end position="1070"/>
    </location>
</feature>
<dbReference type="NCBIfam" id="TIGR01376">
    <property type="entry name" value="POMP_repeat"/>
    <property type="match status" value="1"/>
</dbReference>
<reference evidence="10 11" key="1">
    <citation type="submission" date="2014-09" db="EMBL/GenBank/DDBJ databases">
        <title>Complete genome sequence of Endomicrobium proavitum.</title>
        <authorList>
            <person name="Zheng H."/>
        </authorList>
    </citation>
    <scope>NUCLEOTIDE SEQUENCE [LARGE SCALE GENOMIC DNA]</scope>
    <source>
        <strain evidence="10 11">Rsa215</strain>
    </source>
</reference>
<sequence length="1112" mass="113936">MNGTAAQGGGLFVGGAVSAGAYEEYTDDTANNSSSGTAAVNITSSAINYIGNTVTSGGTGSASQGGGLFVGGAVSAGVAGSGAINSSSSGTAVVNFISSTINFTSNTVTSGGNGSASQGGGLFVGGAISVGAYDSGANNSSSDTAIANFISSTINFTSNTVTSEYIGNAAQGGGLFVGGAVSAGLYSNGATNSSSSGTTVVNFMLSAINYIGNTVTSRNGGTAAQGGGLFVGGAVSAGIRNGGDNISRNGTAVVNFTSSTINFTSNVLARGINGTAAQGGGLFVGGAVSAGAYNVGINDSDSGTAIVTFTNSKVNINNNTAEEGGGIFAGGSVSAGSSGIGTNAINLAFFGVAEINFKGSTVTINGNTATTGAGIYVAGNYMDFFSGNMAAGGQAKIIFEDSQVALNYNTASSTGAAVYADDAIVTLKNTVMTFMNNKSLIGASIYASNNSSITLSGKGNFTGNQATTAGGAIYVTGGSTVTVEAASGNILFTGNKAGSAPNDIYLDNNSLLNLITAGTNTISLVGGIQSAISATNIAVNKTGAGDLYIGGNNQINGDFTATAGKVALLENATLEANNLIFRGAKFDMTDSNTHVNVATATTLFESDTNLLMDIFANGENDQIYASSAQVGGNLHIKARFGFYNNREYKLIMSGNNVVFGTFTTTTFDYVGTSSFSYEIKYNDITDWTGIVRIIVSGTSAANFQELPNLTYNQKETARTWDALSLAPEIGNDLMNVMSETAGLAEKEQKEVLSAVSGYFVSNVIRSAALDSENIELYERIKKENGVEETTTAMWVQAIGASAKFGKDINSIGEYKDSGYGVAAGFDVYFGPTSGLNKTTLGAYVKYKGNSIKEEANKATLNKIGGGIYGGYASEKYEIKATINASKDSYETTRNIELSKYFPGYEDREAKGSYAGMTIGGDVEGALKIKIANNTIFKPYIGAEVKNASYESFKETGANGLNLNVEAGNYFRSAGRVGAGVNYENEKWAGYVNLEGKYLLAGNKYEIESAFEGTEIKFQSRGYEESGVILGVAIGGSVKVAEGLKIIAGANAYTADNYTTINGNAGLRYNFGAATNKITSKEEAQATPEPTAAAETQLYEMNDLPDELQNALR</sequence>
<dbReference type="SMART" id="SM00869">
    <property type="entry name" value="Autotransporter"/>
    <property type="match status" value="1"/>
</dbReference>
<dbReference type="OrthoDB" id="9804931at2"/>
<evidence type="ECO:0000256" key="6">
    <source>
        <dbReference type="ARBA" id="ARBA00023136"/>
    </source>
</evidence>
<evidence type="ECO:0000313" key="11">
    <source>
        <dbReference type="Proteomes" id="UP000035337"/>
    </source>
</evidence>
<comment type="subcellular location">
    <subcellularLocation>
        <location evidence="1">Cell envelope</location>
    </subcellularLocation>
    <subcellularLocation>
        <location evidence="2">Cell outer membrane</location>
    </subcellularLocation>
    <subcellularLocation>
        <location evidence="3">Secreted</location>
    </subcellularLocation>
</comment>
<keyword evidence="4" id="KW-0964">Secreted</keyword>
<keyword evidence="6" id="KW-0472">Membrane</keyword>
<dbReference type="InterPro" id="IPR003368">
    <property type="entry name" value="POMP_repeat"/>
</dbReference>
<keyword evidence="7" id="KW-0998">Cell outer membrane</keyword>
<evidence type="ECO:0000256" key="7">
    <source>
        <dbReference type="ARBA" id="ARBA00023237"/>
    </source>
</evidence>
<evidence type="ECO:0000256" key="5">
    <source>
        <dbReference type="ARBA" id="ARBA00022729"/>
    </source>
</evidence>
<evidence type="ECO:0000256" key="2">
    <source>
        <dbReference type="ARBA" id="ARBA00004442"/>
    </source>
</evidence>
<dbReference type="PROSITE" id="PS51208">
    <property type="entry name" value="AUTOTRANSPORTER"/>
    <property type="match status" value="1"/>
</dbReference>
<dbReference type="KEGG" id="epo:Epro_0124"/>
<accession>A0A0G3WK72</accession>
<dbReference type="KEGG" id="epo:Epro_0520"/>
<keyword evidence="11" id="KW-1185">Reference proteome</keyword>
<dbReference type="Gene3D" id="2.40.128.130">
    <property type="entry name" value="Autotransporter beta-domain"/>
    <property type="match status" value="1"/>
</dbReference>
<dbReference type="PATRIC" id="fig|1408281.3.peg.127"/>
<dbReference type="SUPFAM" id="SSF103515">
    <property type="entry name" value="Autotransporter"/>
    <property type="match status" value="1"/>
</dbReference>
<dbReference type="Pfam" id="PF03797">
    <property type="entry name" value="Autotransporter"/>
    <property type="match status" value="1"/>
</dbReference>
<evidence type="ECO:0000313" key="9">
    <source>
        <dbReference type="EMBL" id="AKL97503.1"/>
    </source>
</evidence>
<dbReference type="AlphaFoldDB" id="A0A0G3WK72"/>
<proteinExistence type="predicted"/>
<gene>
    <name evidence="9" type="ORF">Epro_0124</name>
    <name evidence="10" type="ORF">Epro_0520</name>
</gene>
<dbReference type="GO" id="GO:0009279">
    <property type="term" value="C:cell outer membrane"/>
    <property type="evidence" value="ECO:0007669"/>
    <property type="project" value="UniProtKB-SubCell"/>
</dbReference>
<dbReference type="STRING" id="1408281.Epro_0124"/>
<evidence type="ECO:0000256" key="4">
    <source>
        <dbReference type="ARBA" id="ARBA00022525"/>
    </source>
</evidence>
<dbReference type="InterPro" id="IPR005546">
    <property type="entry name" value="Autotransporte_beta"/>
</dbReference>
<dbReference type="GO" id="GO:0005576">
    <property type="term" value="C:extracellular region"/>
    <property type="evidence" value="ECO:0007669"/>
    <property type="project" value="UniProtKB-SubCell"/>
</dbReference>
<evidence type="ECO:0000259" key="8">
    <source>
        <dbReference type="PROSITE" id="PS51208"/>
    </source>
</evidence>
<dbReference type="EMBL" id="CP009498">
    <property type="protein sequence ID" value="AKL97899.1"/>
    <property type="molecule type" value="Genomic_DNA"/>
</dbReference>
<name>A0A0G3WK72_9BACT</name>
<dbReference type="RefSeq" id="WP_052569643.1">
    <property type="nucleotide sequence ID" value="NZ_CP009498.1"/>
</dbReference>
<dbReference type="Proteomes" id="UP000035337">
    <property type="component" value="Chromosome"/>
</dbReference>
<protein>
    <recommendedName>
        <fullName evidence="8">Autotransporter domain-containing protein</fullName>
    </recommendedName>
</protein>
<organism evidence="10 11">
    <name type="scientific">Endomicrobium proavitum</name>
    <dbReference type="NCBI Taxonomy" id="1408281"/>
    <lineage>
        <taxon>Bacteria</taxon>
        <taxon>Pseudomonadati</taxon>
        <taxon>Elusimicrobiota</taxon>
        <taxon>Endomicrobiia</taxon>
        <taxon>Endomicrobiales</taxon>
        <taxon>Endomicrobiaceae</taxon>
        <taxon>Endomicrobium</taxon>
    </lineage>
</organism>
<evidence type="ECO:0000256" key="3">
    <source>
        <dbReference type="ARBA" id="ARBA00004613"/>
    </source>
</evidence>
<dbReference type="InterPro" id="IPR036709">
    <property type="entry name" value="Autotransporte_beta_dom_sf"/>
</dbReference>
<keyword evidence="5" id="KW-0732">Signal</keyword>